<evidence type="ECO:0000313" key="2">
    <source>
        <dbReference type="EMBL" id="MED6158471.1"/>
    </source>
</evidence>
<name>A0ABU6UE70_9FABA</name>
<dbReference type="Proteomes" id="UP001341840">
    <property type="component" value="Unassembled WGS sequence"/>
</dbReference>
<feature type="region of interest" description="Disordered" evidence="1">
    <location>
        <begin position="153"/>
        <end position="177"/>
    </location>
</feature>
<organism evidence="2 3">
    <name type="scientific">Stylosanthes scabra</name>
    <dbReference type="NCBI Taxonomy" id="79078"/>
    <lineage>
        <taxon>Eukaryota</taxon>
        <taxon>Viridiplantae</taxon>
        <taxon>Streptophyta</taxon>
        <taxon>Embryophyta</taxon>
        <taxon>Tracheophyta</taxon>
        <taxon>Spermatophyta</taxon>
        <taxon>Magnoliopsida</taxon>
        <taxon>eudicotyledons</taxon>
        <taxon>Gunneridae</taxon>
        <taxon>Pentapetalae</taxon>
        <taxon>rosids</taxon>
        <taxon>fabids</taxon>
        <taxon>Fabales</taxon>
        <taxon>Fabaceae</taxon>
        <taxon>Papilionoideae</taxon>
        <taxon>50 kb inversion clade</taxon>
        <taxon>dalbergioids sensu lato</taxon>
        <taxon>Dalbergieae</taxon>
        <taxon>Pterocarpus clade</taxon>
        <taxon>Stylosanthes</taxon>
    </lineage>
</organism>
<keyword evidence="3" id="KW-1185">Reference proteome</keyword>
<comment type="caution">
    <text evidence="2">The sequence shown here is derived from an EMBL/GenBank/DDBJ whole genome shotgun (WGS) entry which is preliminary data.</text>
</comment>
<sequence>MWFKSVTENTEDGLEMIQTDKDALELAKIGLGDDIVEVYVVQKSDFWRNSCIIEEIEVEEVDGPCNGGVGLAGFGYHWPKEGKRPQATCPIVGKGISHKGSSSELEEDSDLPWSNTKSEDSAHNIAFDDNDDDVNVYGWFYDVEVKSIAEEENVLPEQHGQPTPTFKKGKEVAMDGF</sequence>
<evidence type="ECO:0000256" key="1">
    <source>
        <dbReference type="SAM" id="MobiDB-lite"/>
    </source>
</evidence>
<gene>
    <name evidence="2" type="ORF">PIB30_033004</name>
</gene>
<evidence type="ECO:0000313" key="3">
    <source>
        <dbReference type="Proteomes" id="UP001341840"/>
    </source>
</evidence>
<reference evidence="2 3" key="1">
    <citation type="journal article" date="2023" name="Plants (Basel)">
        <title>Bridging the Gap: Combining Genomics and Transcriptomics Approaches to Understand Stylosanthes scabra, an Orphan Legume from the Brazilian Caatinga.</title>
        <authorList>
            <person name="Ferreira-Neto J.R.C."/>
            <person name="da Silva M.D."/>
            <person name="Binneck E."/>
            <person name="de Melo N.F."/>
            <person name="da Silva R.H."/>
            <person name="de Melo A.L.T.M."/>
            <person name="Pandolfi V."/>
            <person name="Bustamante F.O."/>
            <person name="Brasileiro-Vidal A.C."/>
            <person name="Benko-Iseppon A.M."/>
        </authorList>
    </citation>
    <scope>NUCLEOTIDE SEQUENCE [LARGE SCALE GENOMIC DNA]</scope>
    <source>
        <tissue evidence="2">Leaves</tissue>
    </source>
</reference>
<proteinExistence type="predicted"/>
<feature type="region of interest" description="Disordered" evidence="1">
    <location>
        <begin position="87"/>
        <end position="127"/>
    </location>
</feature>
<dbReference type="EMBL" id="JASCZI010120976">
    <property type="protein sequence ID" value="MED6158471.1"/>
    <property type="molecule type" value="Genomic_DNA"/>
</dbReference>
<protein>
    <submittedName>
        <fullName evidence="2">Uncharacterized protein</fullName>
    </submittedName>
</protein>
<feature type="compositionally biased region" description="Basic and acidic residues" evidence="1">
    <location>
        <begin position="168"/>
        <end position="177"/>
    </location>
</feature>
<accession>A0ABU6UE70</accession>